<accession>A0A6M5YQA8</accession>
<dbReference type="PROSITE" id="PS51257">
    <property type="entry name" value="PROKAR_LIPOPROTEIN"/>
    <property type="match status" value="1"/>
</dbReference>
<proteinExistence type="predicted"/>
<reference evidence="3" key="1">
    <citation type="submission" date="2020-05" db="EMBL/GenBank/DDBJ databases">
        <title>Frigoriglobus tundricola gen. nov., sp. nov., a psychrotolerant cellulolytic planctomycete of the family Gemmataceae with two divergent copies of 16S rRNA gene.</title>
        <authorList>
            <person name="Kulichevskaya I.S."/>
            <person name="Ivanova A.A."/>
            <person name="Naumoff D.G."/>
            <person name="Beletsky A.V."/>
            <person name="Rijpstra W.I.C."/>
            <person name="Sinninghe Damste J.S."/>
            <person name="Mardanov A.V."/>
            <person name="Ravin N.V."/>
            <person name="Dedysh S.N."/>
        </authorList>
    </citation>
    <scope>NUCLEOTIDE SEQUENCE [LARGE SCALE GENOMIC DNA]</scope>
    <source>
        <strain evidence="3">PL17</strain>
    </source>
</reference>
<gene>
    <name evidence="2" type="ORF">FTUN_2980</name>
</gene>
<sequence length="118" mass="12882">MLRTCVLCCALAGVTGLTVGCTGSKDTKPTTSKDESVKTYKTQLSAFDKHVDELKAKAEKATGEEKTKLEAKWKESAAKRDAAKRKLEDLEKAAEDKWDAVNKEAATAFDDVKKAVKE</sequence>
<dbReference type="Proteomes" id="UP000503447">
    <property type="component" value="Chromosome"/>
</dbReference>
<evidence type="ECO:0000313" key="2">
    <source>
        <dbReference type="EMBL" id="QJW95431.1"/>
    </source>
</evidence>
<dbReference type="AlphaFoldDB" id="A0A6M5YQA8"/>
<dbReference type="KEGG" id="ftj:FTUN_2980"/>
<organism evidence="2 3">
    <name type="scientific">Frigoriglobus tundricola</name>
    <dbReference type="NCBI Taxonomy" id="2774151"/>
    <lineage>
        <taxon>Bacteria</taxon>
        <taxon>Pseudomonadati</taxon>
        <taxon>Planctomycetota</taxon>
        <taxon>Planctomycetia</taxon>
        <taxon>Gemmatales</taxon>
        <taxon>Gemmataceae</taxon>
        <taxon>Frigoriglobus</taxon>
    </lineage>
</organism>
<protein>
    <submittedName>
        <fullName evidence="2">Uncharacterized protein</fullName>
    </submittedName>
</protein>
<evidence type="ECO:0000256" key="1">
    <source>
        <dbReference type="SAM" id="Coils"/>
    </source>
</evidence>
<dbReference type="EMBL" id="CP053452">
    <property type="protein sequence ID" value="QJW95431.1"/>
    <property type="molecule type" value="Genomic_DNA"/>
</dbReference>
<name>A0A6M5YQA8_9BACT</name>
<keyword evidence="3" id="KW-1185">Reference proteome</keyword>
<feature type="coiled-coil region" evidence="1">
    <location>
        <begin position="44"/>
        <end position="93"/>
    </location>
</feature>
<evidence type="ECO:0000313" key="3">
    <source>
        <dbReference type="Proteomes" id="UP000503447"/>
    </source>
</evidence>
<keyword evidence="1" id="KW-0175">Coiled coil</keyword>
<dbReference type="RefSeq" id="WP_171471215.1">
    <property type="nucleotide sequence ID" value="NZ_CP053452.2"/>
</dbReference>